<evidence type="ECO:0000256" key="1">
    <source>
        <dbReference type="SAM" id="MobiDB-lite"/>
    </source>
</evidence>
<name>A0A1Q9E6I0_SYMMI</name>
<evidence type="ECO:0000313" key="2">
    <source>
        <dbReference type="EMBL" id="OLQ03023.1"/>
    </source>
</evidence>
<sequence>MVAATSAHSAFVTWGSTILWALTSIRHSLFGRAHLQVRVIGQQPSKIYAINRDHLESPDDDTPRPRVQDDGLLGPRLRWRLYPPPLTLFTAPVLLGWRHLPQADSFFWRRDVEDSALAKYSGGDSIAAHSDVRVDDATQSPDSFEDVLVEEPGPDAEAVTPMPEEEHGQLPPHAAAVAAVAALL</sequence>
<reference evidence="2 3" key="1">
    <citation type="submission" date="2016-02" db="EMBL/GenBank/DDBJ databases">
        <title>Genome analysis of coral dinoflagellate symbionts highlights evolutionary adaptations to a symbiotic lifestyle.</title>
        <authorList>
            <person name="Aranda M."/>
            <person name="Li Y."/>
            <person name="Liew Y.J."/>
            <person name="Baumgarten S."/>
            <person name="Simakov O."/>
            <person name="Wilson M."/>
            <person name="Piel J."/>
            <person name="Ashoor H."/>
            <person name="Bougouffa S."/>
            <person name="Bajic V.B."/>
            <person name="Ryu T."/>
            <person name="Ravasi T."/>
            <person name="Bayer T."/>
            <person name="Micklem G."/>
            <person name="Kim H."/>
            <person name="Bhak J."/>
            <person name="Lajeunesse T.C."/>
            <person name="Voolstra C.R."/>
        </authorList>
    </citation>
    <scope>NUCLEOTIDE SEQUENCE [LARGE SCALE GENOMIC DNA]</scope>
    <source>
        <strain evidence="2 3">CCMP2467</strain>
    </source>
</reference>
<protein>
    <submittedName>
        <fullName evidence="2">Uncharacterized protein</fullName>
    </submittedName>
</protein>
<comment type="caution">
    <text evidence="2">The sequence shown here is derived from an EMBL/GenBank/DDBJ whole genome shotgun (WGS) entry which is preliminary data.</text>
</comment>
<feature type="region of interest" description="Disordered" evidence="1">
    <location>
        <begin position="151"/>
        <end position="171"/>
    </location>
</feature>
<keyword evidence="3" id="KW-1185">Reference proteome</keyword>
<accession>A0A1Q9E6I0</accession>
<dbReference type="EMBL" id="LSRX01000248">
    <property type="protein sequence ID" value="OLQ03023.1"/>
    <property type="molecule type" value="Genomic_DNA"/>
</dbReference>
<gene>
    <name evidence="2" type="ORF">AK812_SmicGene14074</name>
</gene>
<dbReference type="AlphaFoldDB" id="A0A1Q9E6I0"/>
<organism evidence="2 3">
    <name type="scientific">Symbiodinium microadriaticum</name>
    <name type="common">Dinoflagellate</name>
    <name type="synonym">Zooxanthella microadriatica</name>
    <dbReference type="NCBI Taxonomy" id="2951"/>
    <lineage>
        <taxon>Eukaryota</taxon>
        <taxon>Sar</taxon>
        <taxon>Alveolata</taxon>
        <taxon>Dinophyceae</taxon>
        <taxon>Suessiales</taxon>
        <taxon>Symbiodiniaceae</taxon>
        <taxon>Symbiodinium</taxon>
    </lineage>
</organism>
<evidence type="ECO:0000313" key="3">
    <source>
        <dbReference type="Proteomes" id="UP000186817"/>
    </source>
</evidence>
<dbReference type="Proteomes" id="UP000186817">
    <property type="component" value="Unassembled WGS sequence"/>
</dbReference>
<proteinExistence type="predicted"/>